<evidence type="ECO:0000313" key="3">
    <source>
        <dbReference type="Proteomes" id="UP000292003"/>
    </source>
</evidence>
<dbReference type="GO" id="GO:0016740">
    <property type="term" value="F:transferase activity"/>
    <property type="evidence" value="ECO:0007669"/>
    <property type="project" value="UniProtKB-KW"/>
</dbReference>
<dbReference type="InterPro" id="IPR011009">
    <property type="entry name" value="Kinase-like_dom_sf"/>
</dbReference>
<dbReference type="SUPFAM" id="SSF56112">
    <property type="entry name" value="Protein kinase-like (PK-like)"/>
    <property type="match status" value="1"/>
</dbReference>
<evidence type="ECO:0000313" key="2">
    <source>
        <dbReference type="EMBL" id="RZQ61577.1"/>
    </source>
</evidence>
<name>A0A4Q7J3N0_9PSEU</name>
<dbReference type="EMBL" id="SFCC01000012">
    <property type="protein sequence ID" value="RZQ61577.1"/>
    <property type="molecule type" value="Genomic_DNA"/>
</dbReference>
<comment type="caution">
    <text evidence="2">The sequence shown here is derived from an EMBL/GenBank/DDBJ whole genome shotgun (WGS) entry which is preliminary data.</text>
</comment>
<proteinExistence type="predicted"/>
<gene>
    <name evidence="2" type="ORF">EWH70_24475</name>
</gene>
<reference evidence="2 3" key="1">
    <citation type="submission" date="2019-02" db="EMBL/GenBank/DDBJ databases">
        <title>Draft genome sequence of Amycolatopsis sp. 8-3EHSu isolated from roots of Suaeda maritima.</title>
        <authorList>
            <person name="Duangmal K."/>
            <person name="Chantavorakit T."/>
        </authorList>
    </citation>
    <scope>NUCLEOTIDE SEQUENCE [LARGE SCALE GENOMIC DNA]</scope>
    <source>
        <strain evidence="2 3">8-3EHSu</strain>
    </source>
</reference>
<dbReference type="InterPro" id="IPR002575">
    <property type="entry name" value="Aminoglycoside_PTrfase"/>
</dbReference>
<evidence type="ECO:0000259" key="1">
    <source>
        <dbReference type="Pfam" id="PF01636"/>
    </source>
</evidence>
<dbReference type="Gene3D" id="3.90.1200.10">
    <property type="match status" value="1"/>
</dbReference>
<dbReference type="Pfam" id="PF01636">
    <property type="entry name" value="APH"/>
    <property type="match status" value="1"/>
</dbReference>
<dbReference type="AlphaFoldDB" id="A0A4Q7J3N0"/>
<dbReference type="Proteomes" id="UP000292003">
    <property type="component" value="Unassembled WGS sequence"/>
</dbReference>
<sequence>MRGSHSGVMAAPLTLLTGETAGDLLGAVLAEAGGVVEQWSATQVDHQPGRRTTVSYSARVRWPDGTVTGETFGACSGDLPGGVARLSDGTTEIGMWRFPFDPALPGLPVACDPERARRLVLRSGVRADGPVRVRVRAYRPRRRAVVELGLPGRRRVFVKVVPPARAAGLHRRHRLAEGAAVPESLGWTDDGLVLLAGLPGRTLREELLAGGDGPVPLDPDSVTAALDGLPPALAAGPRRRTWGQKAGHYAGVLADAVPGLAGRVHAIARAVDHGEPEGPGVPVHGDFYESQLMVRDGLVTGLLDLDTAGRGERLDDEACLLAHLAVLAQTRPALRPRVDDLRDRVHRHLTRSTDPAALARRTAAVVLSLATGPHRVQEPGWPARTEQRVALAEQWLDRA</sequence>
<organism evidence="2 3">
    <name type="scientific">Amycolatopsis suaedae</name>
    <dbReference type="NCBI Taxonomy" id="2510978"/>
    <lineage>
        <taxon>Bacteria</taxon>
        <taxon>Bacillati</taxon>
        <taxon>Actinomycetota</taxon>
        <taxon>Actinomycetes</taxon>
        <taxon>Pseudonocardiales</taxon>
        <taxon>Pseudonocardiaceae</taxon>
        <taxon>Amycolatopsis</taxon>
    </lineage>
</organism>
<protein>
    <submittedName>
        <fullName evidence="2">Aminoglycoside phosphotransferase family protein</fullName>
    </submittedName>
</protein>
<keyword evidence="2" id="KW-0808">Transferase</keyword>
<accession>A0A4Q7J3N0</accession>
<keyword evidence="3" id="KW-1185">Reference proteome</keyword>
<dbReference type="OrthoDB" id="3837844at2"/>
<feature type="domain" description="Aminoglycoside phosphotransferase" evidence="1">
    <location>
        <begin position="148"/>
        <end position="326"/>
    </location>
</feature>